<comment type="caution">
    <text evidence="2">The sequence shown here is derived from an EMBL/GenBank/DDBJ whole genome shotgun (WGS) entry which is preliminary data.</text>
</comment>
<gene>
    <name evidence="2" type="ORF">F383_33537</name>
</gene>
<feature type="signal peptide" evidence="1">
    <location>
        <begin position="1"/>
        <end position="25"/>
    </location>
</feature>
<dbReference type="AlphaFoldDB" id="A0A0B0N4B1"/>
<protein>
    <submittedName>
        <fullName evidence="2">L-arabinose isomerase 2</fullName>
    </submittedName>
</protein>
<evidence type="ECO:0000256" key="1">
    <source>
        <dbReference type="SAM" id="SignalP"/>
    </source>
</evidence>
<keyword evidence="2" id="KW-0413">Isomerase</keyword>
<reference evidence="3" key="1">
    <citation type="submission" date="2014-09" db="EMBL/GenBank/DDBJ databases">
        <authorList>
            <person name="Mudge J."/>
            <person name="Ramaraj T."/>
            <person name="Lindquist I.E."/>
            <person name="Bharti A.K."/>
            <person name="Sundararajan A."/>
            <person name="Cameron C.T."/>
            <person name="Woodward J.E."/>
            <person name="May G.D."/>
            <person name="Brubaker C."/>
            <person name="Broadhvest J."/>
            <person name="Wilkins T.A."/>
        </authorList>
    </citation>
    <scope>NUCLEOTIDE SEQUENCE</scope>
    <source>
        <strain evidence="3">cv. AKA8401</strain>
    </source>
</reference>
<keyword evidence="1" id="KW-0732">Signal</keyword>
<organism evidence="2 3">
    <name type="scientific">Gossypium arboreum</name>
    <name type="common">Tree cotton</name>
    <name type="synonym">Gossypium nanking</name>
    <dbReference type="NCBI Taxonomy" id="29729"/>
    <lineage>
        <taxon>Eukaryota</taxon>
        <taxon>Viridiplantae</taxon>
        <taxon>Streptophyta</taxon>
        <taxon>Embryophyta</taxon>
        <taxon>Tracheophyta</taxon>
        <taxon>Spermatophyta</taxon>
        <taxon>Magnoliopsida</taxon>
        <taxon>eudicotyledons</taxon>
        <taxon>Gunneridae</taxon>
        <taxon>Pentapetalae</taxon>
        <taxon>rosids</taxon>
        <taxon>malvids</taxon>
        <taxon>Malvales</taxon>
        <taxon>Malvaceae</taxon>
        <taxon>Malvoideae</taxon>
        <taxon>Gossypium</taxon>
    </lineage>
</organism>
<name>A0A0B0N4B1_GOSAR</name>
<accession>A0A0B0N4B1</accession>
<dbReference type="Proteomes" id="UP000032142">
    <property type="component" value="Unassembled WGS sequence"/>
</dbReference>
<evidence type="ECO:0000313" key="3">
    <source>
        <dbReference type="Proteomes" id="UP000032142"/>
    </source>
</evidence>
<evidence type="ECO:0000313" key="2">
    <source>
        <dbReference type="EMBL" id="KHG06684.1"/>
    </source>
</evidence>
<proteinExistence type="predicted"/>
<feature type="chain" id="PRO_5002077515" evidence="1">
    <location>
        <begin position="26"/>
        <end position="87"/>
    </location>
</feature>
<dbReference type="EMBL" id="JRRC01457962">
    <property type="protein sequence ID" value="KHG06684.1"/>
    <property type="molecule type" value="Genomic_DNA"/>
</dbReference>
<sequence>MMITCLWMFKCPCMPCCMLLYKCVGICCKGDKMAWKIALHLSTRAHERVPWPCSFILFMTKLAKCLGFRHGFGTRASALYPHGRVEP</sequence>
<keyword evidence="3" id="KW-1185">Reference proteome</keyword>
<dbReference type="GO" id="GO:0016853">
    <property type="term" value="F:isomerase activity"/>
    <property type="evidence" value="ECO:0007669"/>
    <property type="project" value="UniProtKB-KW"/>
</dbReference>